<gene>
    <name evidence="2" type="ORF">NA8A_20917</name>
</gene>
<evidence type="ECO:0000256" key="1">
    <source>
        <dbReference type="SAM" id="SignalP"/>
    </source>
</evidence>
<comment type="caution">
    <text evidence="2">The sequence shown here is derived from an EMBL/GenBank/DDBJ whole genome shotgun (WGS) entry which is preliminary data.</text>
</comment>
<dbReference type="EMBL" id="AMSI01000018">
    <property type="protein sequence ID" value="EKF40400.1"/>
    <property type="molecule type" value="Genomic_DNA"/>
</dbReference>
<dbReference type="RefSeq" id="WP_009452407.1">
    <property type="nucleotide sequence ID" value="NZ_AMSI01000018.1"/>
</dbReference>
<dbReference type="Proteomes" id="UP000007374">
    <property type="component" value="Unassembled WGS sequence"/>
</dbReference>
<accession>K2NLS0</accession>
<dbReference type="AlphaFoldDB" id="K2NLS0"/>
<keyword evidence="3" id="KW-1185">Reference proteome</keyword>
<protein>
    <recommendedName>
        <fullName evidence="4">DUF3108 domain-containing protein</fullName>
    </recommendedName>
</protein>
<dbReference type="Pfam" id="PF11306">
    <property type="entry name" value="DUF3108"/>
    <property type="match status" value="1"/>
</dbReference>
<evidence type="ECO:0008006" key="4">
    <source>
        <dbReference type="Google" id="ProtNLM"/>
    </source>
</evidence>
<reference evidence="2 3" key="1">
    <citation type="journal article" date="2012" name="J. Bacteriol.">
        <title>Genome Sequence of Nitratireductor indicus Type Strain C115.</title>
        <authorList>
            <person name="Lai Q."/>
            <person name="Li G."/>
            <person name="Yu Z."/>
            <person name="Shao Z."/>
        </authorList>
    </citation>
    <scope>NUCLEOTIDE SEQUENCE [LARGE SCALE GENOMIC DNA]</scope>
    <source>
        <strain evidence="2 3">C115</strain>
    </source>
</reference>
<feature type="chain" id="PRO_5003862200" description="DUF3108 domain-containing protein" evidence="1">
    <location>
        <begin position="24"/>
        <end position="254"/>
    </location>
</feature>
<dbReference type="PATRIC" id="fig|1231190.3.peg.4323"/>
<dbReference type="OrthoDB" id="7630100at2"/>
<evidence type="ECO:0000313" key="2">
    <source>
        <dbReference type="EMBL" id="EKF40400.1"/>
    </source>
</evidence>
<feature type="signal peptide" evidence="1">
    <location>
        <begin position="1"/>
        <end position="23"/>
    </location>
</feature>
<sequence length="254" mass="27843">MRRAAFVFSLGTLFLSHALPAQAEEETYRLRYDASIYGLPIGRADFTSELKENRFAVNGRFSSAGLARLFDAVDGSVSAQGSLSGDRVLPGRYDLQYQSGKKRESTSIRYARGRVAETVITPTPKKRPKDWIAVSDKDLAGAMDPLSALLSPASSAAEVCNRRVRVFDGEMRADIMFSPASRGEQIGKDTITCKARFVPVSGYRKGRSTIVFLRDKARILVAFKPLGSKGHHTPVEMRIGTKVGTVHVSGRPMN</sequence>
<dbReference type="eggNOG" id="COG3064">
    <property type="taxonomic scope" value="Bacteria"/>
</dbReference>
<name>K2NLS0_9HYPH</name>
<proteinExistence type="predicted"/>
<dbReference type="STRING" id="721133.SAMN05216176_11477"/>
<keyword evidence="1" id="KW-0732">Signal</keyword>
<dbReference type="InterPro" id="IPR021457">
    <property type="entry name" value="DUF3108"/>
</dbReference>
<organism evidence="2 3">
    <name type="scientific">Nitratireductor indicus C115</name>
    <dbReference type="NCBI Taxonomy" id="1231190"/>
    <lineage>
        <taxon>Bacteria</taxon>
        <taxon>Pseudomonadati</taxon>
        <taxon>Pseudomonadota</taxon>
        <taxon>Alphaproteobacteria</taxon>
        <taxon>Hyphomicrobiales</taxon>
        <taxon>Phyllobacteriaceae</taxon>
        <taxon>Nitratireductor</taxon>
    </lineage>
</organism>
<evidence type="ECO:0000313" key="3">
    <source>
        <dbReference type="Proteomes" id="UP000007374"/>
    </source>
</evidence>